<dbReference type="PANTHER" id="PTHR30011">
    <property type="entry name" value="ALKANESULFONATE MONOOXYGENASE-RELATED"/>
    <property type="match status" value="1"/>
</dbReference>
<sequence length="437" mass="48068">MTRKFHLAFIFNFTPDDWQGPFGTGGAPWDGKFHTEVAQALERACFDYVIVEDKLMVPESYGGSSEAALRQAMSVPKHDPVPLAVAMGLATSHLGIVATLSTLAYPPFMTARLASTMDSMLGGRFGWNIVTSAETLAAQNFGMTELPPRNVRYEMADEYVDVVRQLFASWDRDAVVLDRDNGIYADHTKVRPIHFKGKHFSVRGPLNTVPSPQHRPAFIQAGASPRGRVFAARNADSVIAIANGVEAMREFRADVRRHAEDFGRDPDGVKVLFCVTPVLGETEQDARDKQARMVSSPQFIHDILAQTSALTEIDFAQFDLDKPLPHRLETNGEQGSLDQFQQWGSGKTLRELVADSAGGLVSSVELVGTPDQVAARMGEVMEEAGGDGFMITTPLLRLNRRYVAEVTDGLVPALQRLGLTRTAYATGRTLKENLREF</sequence>
<keyword evidence="9" id="KW-1185">Reference proteome</keyword>
<evidence type="ECO:0000256" key="2">
    <source>
        <dbReference type="ARBA" id="ARBA00022643"/>
    </source>
</evidence>
<dbReference type="EMBL" id="PXWG01000060">
    <property type="protein sequence ID" value="PSJ26809.1"/>
    <property type="molecule type" value="Genomic_DNA"/>
</dbReference>
<feature type="binding site" evidence="6">
    <location>
        <position position="153"/>
    </location>
    <ligand>
        <name>FMN</name>
        <dbReference type="ChEBI" id="CHEBI:58210"/>
    </ligand>
</feature>
<dbReference type="Pfam" id="PF00296">
    <property type="entry name" value="Bac_luciferase"/>
    <property type="match status" value="1"/>
</dbReference>
<dbReference type="InterPro" id="IPR011251">
    <property type="entry name" value="Luciferase-like_dom"/>
</dbReference>
<feature type="domain" description="Luciferase-like" evidence="7">
    <location>
        <begin position="32"/>
        <end position="387"/>
    </location>
</feature>
<dbReference type="AlphaFoldDB" id="A0A9X7JN40"/>
<keyword evidence="3" id="KW-0560">Oxidoreductase</keyword>
<evidence type="ECO:0000313" key="9">
    <source>
        <dbReference type="Proteomes" id="UP000242427"/>
    </source>
</evidence>
<comment type="caution">
    <text evidence="8">The sequence shown here is derived from an EMBL/GenBank/DDBJ whole genome shotgun (WGS) entry which is preliminary data.</text>
</comment>
<dbReference type="PIRSF" id="PIRSF000337">
    <property type="entry name" value="NTA_MOA"/>
    <property type="match status" value="1"/>
</dbReference>
<dbReference type="RefSeq" id="WP_106678668.1">
    <property type="nucleotide sequence ID" value="NZ_PXWG01000060.1"/>
</dbReference>
<evidence type="ECO:0000256" key="4">
    <source>
        <dbReference type="ARBA" id="ARBA00023033"/>
    </source>
</evidence>
<reference evidence="8 9" key="1">
    <citation type="submission" date="2018-03" db="EMBL/GenBank/DDBJ databases">
        <title>Chitinolytic properties of Streptosporangium nondiastaticum TBG75A20.</title>
        <authorList>
            <person name="Gayathri V."/>
            <person name="Shiburaj S."/>
        </authorList>
    </citation>
    <scope>NUCLEOTIDE SEQUENCE [LARGE SCALE GENOMIC DNA]</scope>
    <source>
        <strain evidence="8 9">TBG75A20</strain>
    </source>
</reference>
<dbReference type="Gene3D" id="3.20.20.30">
    <property type="entry name" value="Luciferase-like domain"/>
    <property type="match status" value="1"/>
</dbReference>
<name>A0A9X7JN40_9ACTN</name>
<keyword evidence="4 8" id="KW-0503">Monooxygenase</keyword>
<evidence type="ECO:0000259" key="7">
    <source>
        <dbReference type="Pfam" id="PF00296"/>
    </source>
</evidence>
<organism evidence="8 9">
    <name type="scientific">Streptosporangium nondiastaticum</name>
    <dbReference type="NCBI Taxonomy" id="35764"/>
    <lineage>
        <taxon>Bacteria</taxon>
        <taxon>Bacillati</taxon>
        <taxon>Actinomycetota</taxon>
        <taxon>Actinomycetes</taxon>
        <taxon>Streptosporangiales</taxon>
        <taxon>Streptosporangiaceae</taxon>
        <taxon>Streptosporangium</taxon>
    </lineage>
</organism>
<dbReference type="InterPro" id="IPR036661">
    <property type="entry name" value="Luciferase-like_sf"/>
</dbReference>
<feature type="binding site" evidence="6">
    <location>
        <position position="99"/>
    </location>
    <ligand>
        <name>FMN</name>
        <dbReference type="ChEBI" id="CHEBI:58210"/>
    </ligand>
</feature>
<keyword evidence="1 6" id="KW-0285">Flavoprotein</keyword>
<dbReference type="GO" id="GO:0016705">
    <property type="term" value="F:oxidoreductase activity, acting on paired donors, with incorporation or reduction of molecular oxygen"/>
    <property type="evidence" value="ECO:0007669"/>
    <property type="project" value="InterPro"/>
</dbReference>
<evidence type="ECO:0000256" key="5">
    <source>
        <dbReference type="ARBA" id="ARBA00033748"/>
    </source>
</evidence>
<evidence type="ECO:0000313" key="8">
    <source>
        <dbReference type="EMBL" id="PSJ26809.1"/>
    </source>
</evidence>
<dbReference type="SUPFAM" id="SSF51679">
    <property type="entry name" value="Bacterial luciferase-like"/>
    <property type="match status" value="1"/>
</dbReference>
<dbReference type="PANTHER" id="PTHR30011:SF16">
    <property type="entry name" value="C2H2 FINGER DOMAIN TRANSCRIPTION FACTOR (EUROFUNG)-RELATED"/>
    <property type="match status" value="1"/>
</dbReference>
<dbReference type="GO" id="GO:0004497">
    <property type="term" value="F:monooxygenase activity"/>
    <property type="evidence" value="ECO:0007669"/>
    <property type="project" value="UniProtKB-KW"/>
</dbReference>
<proteinExistence type="inferred from homology"/>
<dbReference type="Proteomes" id="UP000242427">
    <property type="component" value="Unassembled WGS sequence"/>
</dbReference>
<gene>
    <name evidence="8" type="ORF">B7P34_21015</name>
</gene>
<protein>
    <submittedName>
        <fullName evidence="8">FMNH2-dependent monooxygenase</fullName>
    </submittedName>
</protein>
<dbReference type="InterPro" id="IPR016215">
    <property type="entry name" value="NTA_MOA"/>
</dbReference>
<keyword evidence="2 6" id="KW-0288">FMN</keyword>
<comment type="similarity">
    <text evidence="5">Belongs to the NtaA/SnaA/DszA monooxygenase family.</text>
</comment>
<evidence type="ECO:0000256" key="6">
    <source>
        <dbReference type="PIRSR" id="PIRSR000337-1"/>
    </source>
</evidence>
<dbReference type="NCBIfam" id="TIGR03860">
    <property type="entry name" value="FMN_nitrolo"/>
    <property type="match status" value="1"/>
</dbReference>
<evidence type="ECO:0000256" key="1">
    <source>
        <dbReference type="ARBA" id="ARBA00022630"/>
    </source>
</evidence>
<feature type="binding site" evidence="6">
    <location>
        <position position="224"/>
    </location>
    <ligand>
        <name>FMN</name>
        <dbReference type="ChEBI" id="CHEBI:58210"/>
    </ligand>
</feature>
<dbReference type="OrthoDB" id="3265338at2"/>
<dbReference type="InterPro" id="IPR051260">
    <property type="entry name" value="Diverse_substr_monoxygenases"/>
</dbReference>
<accession>A0A9X7JN40</accession>
<evidence type="ECO:0000256" key="3">
    <source>
        <dbReference type="ARBA" id="ARBA00023002"/>
    </source>
</evidence>
<feature type="binding site" evidence="6">
    <location>
        <position position="53"/>
    </location>
    <ligand>
        <name>FMN</name>
        <dbReference type="ChEBI" id="CHEBI:58210"/>
    </ligand>
</feature>